<dbReference type="InterPro" id="IPR000653">
    <property type="entry name" value="DegT/StrS_aminotransferase"/>
</dbReference>
<dbReference type="Gene3D" id="3.90.1150.10">
    <property type="entry name" value="Aspartate Aminotransferase, domain 1"/>
    <property type="match status" value="1"/>
</dbReference>
<evidence type="ECO:0000256" key="4">
    <source>
        <dbReference type="RuleBase" id="RU004508"/>
    </source>
</evidence>
<evidence type="ECO:0000256" key="2">
    <source>
        <dbReference type="PIRSR" id="PIRSR000390-1"/>
    </source>
</evidence>
<dbReference type="PIRSF" id="PIRSF000390">
    <property type="entry name" value="PLP_StrS"/>
    <property type="match status" value="1"/>
</dbReference>
<name>A0A1M6YAA2_9FLAO</name>
<accession>A0A1M6YAA2</accession>
<dbReference type="SUPFAM" id="SSF53383">
    <property type="entry name" value="PLP-dependent transferases"/>
    <property type="match status" value="1"/>
</dbReference>
<protein>
    <submittedName>
        <fullName evidence="5">dTDP-4-amino-4,6-dideoxygalactose transaminase</fullName>
    </submittedName>
</protein>
<dbReference type="STRING" id="69322.SAMN05443669_10034"/>
<dbReference type="InterPro" id="IPR015424">
    <property type="entry name" value="PyrdxlP-dep_Trfase"/>
</dbReference>
<keyword evidence="6" id="KW-1185">Reference proteome</keyword>
<dbReference type="PANTHER" id="PTHR30244:SF34">
    <property type="entry name" value="DTDP-4-AMINO-4,6-DIDEOXYGALACTOSE TRANSAMINASE"/>
    <property type="match status" value="1"/>
</dbReference>
<evidence type="ECO:0000313" key="6">
    <source>
        <dbReference type="Proteomes" id="UP000184260"/>
    </source>
</evidence>
<feature type="active site" description="Proton acceptor" evidence="2">
    <location>
        <position position="204"/>
    </location>
</feature>
<dbReference type="GO" id="GO:0000271">
    <property type="term" value="P:polysaccharide biosynthetic process"/>
    <property type="evidence" value="ECO:0007669"/>
    <property type="project" value="TreeGrafter"/>
</dbReference>
<reference evidence="6" key="1">
    <citation type="submission" date="2016-11" db="EMBL/GenBank/DDBJ databases">
        <authorList>
            <person name="Varghese N."/>
            <person name="Submissions S."/>
        </authorList>
    </citation>
    <scope>NUCLEOTIDE SEQUENCE [LARGE SCALE GENOMIC DNA]</scope>
    <source>
        <strain evidence="6">DSM 3661</strain>
    </source>
</reference>
<evidence type="ECO:0000256" key="1">
    <source>
        <dbReference type="ARBA" id="ARBA00037999"/>
    </source>
</evidence>
<sequence>MMFVFIQILGIQMASSRIYLSVPHMGGTEQKFVQEAFVTNYISTAGFNIGELERNLRNYLGNEAHVGALTSGTAAIHLGLVLLGVQAGDTVLCQSMTFSASANPILYQGAIPIFIDSEEDTWNLCPVALEEAIRSEIEKGKKPKAIIAVHLYGVPYKIEAVRAVADVYGIPILEDSAEALGSSFKGQKCGTFGDIGVLSFNGNKIITTSGGGAIVTPTVALKEKAIFFATQSRDAAPHYQHSEIGYNYRMSNICAGIGRGQMEVLDAHVQLRRDMHDFYVDVFKDIAAVSVFTVPNSDYFANYWLTAILVAPDAAKGIDREALRLALDQANIESRPLWKPMHLQPIFEHYPYYGNKVAETLFENGLCLPSGSNLTDNERIRIKEAVLAFFSKE</sequence>
<dbReference type="InterPro" id="IPR015422">
    <property type="entry name" value="PyrdxlP-dep_Trfase_small"/>
</dbReference>
<organism evidence="5 6">
    <name type="scientific">Flavobacterium xanthum</name>
    <dbReference type="NCBI Taxonomy" id="69322"/>
    <lineage>
        <taxon>Bacteria</taxon>
        <taxon>Pseudomonadati</taxon>
        <taxon>Bacteroidota</taxon>
        <taxon>Flavobacteriia</taxon>
        <taxon>Flavobacteriales</taxon>
        <taxon>Flavobacteriaceae</taxon>
        <taxon>Flavobacterium</taxon>
    </lineage>
</organism>
<evidence type="ECO:0000313" key="5">
    <source>
        <dbReference type="EMBL" id="SHL15194.1"/>
    </source>
</evidence>
<dbReference type="AlphaFoldDB" id="A0A1M6YAA2"/>
<dbReference type="Pfam" id="PF01041">
    <property type="entry name" value="DegT_DnrJ_EryC1"/>
    <property type="match status" value="1"/>
</dbReference>
<keyword evidence="3 4" id="KW-0663">Pyridoxal phosphate</keyword>
<evidence type="ECO:0000256" key="3">
    <source>
        <dbReference type="PIRSR" id="PIRSR000390-2"/>
    </source>
</evidence>
<dbReference type="PANTHER" id="PTHR30244">
    <property type="entry name" value="TRANSAMINASE"/>
    <property type="match status" value="1"/>
</dbReference>
<gene>
    <name evidence="5" type="ORF">SAMN05443669_10034</name>
</gene>
<proteinExistence type="inferred from homology"/>
<dbReference type="CDD" id="cd00616">
    <property type="entry name" value="AHBA_syn"/>
    <property type="match status" value="1"/>
</dbReference>
<dbReference type="EMBL" id="FRBU01000003">
    <property type="protein sequence ID" value="SHL15194.1"/>
    <property type="molecule type" value="Genomic_DNA"/>
</dbReference>
<dbReference type="Gene3D" id="3.40.640.10">
    <property type="entry name" value="Type I PLP-dependent aspartate aminotransferase-like (Major domain)"/>
    <property type="match status" value="1"/>
</dbReference>
<feature type="modified residue" description="N6-(pyridoxal phosphate)lysine" evidence="3">
    <location>
        <position position="204"/>
    </location>
</feature>
<dbReference type="GO" id="GO:0008483">
    <property type="term" value="F:transaminase activity"/>
    <property type="evidence" value="ECO:0007669"/>
    <property type="project" value="TreeGrafter"/>
</dbReference>
<dbReference type="GO" id="GO:0030170">
    <property type="term" value="F:pyridoxal phosphate binding"/>
    <property type="evidence" value="ECO:0007669"/>
    <property type="project" value="TreeGrafter"/>
</dbReference>
<dbReference type="InterPro" id="IPR015421">
    <property type="entry name" value="PyrdxlP-dep_Trfase_major"/>
</dbReference>
<dbReference type="Proteomes" id="UP000184260">
    <property type="component" value="Unassembled WGS sequence"/>
</dbReference>
<comment type="similarity">
    <text evidence="1 4">Belongs to the DegT/DnrJ/EryC1 family.</text>
</comment>